<dbReference type="Proteomes" id="UP000192920">
    <property type="component" value="Unassembled WGS sequence"/>
</dbReference>
<evidence type="ECO:0008006" key="4">
    <source>
        <dbReference type="Google" id="ProtNLM"/>
    </source>
</evidence>
<reference evidence="3" key="1">
    <citation type="submission" date="2017-04" db="EMBL/GenBank/DDBJ databases">
        <authorList>
            <person name="Varghese N."/>
            <person name="Submissions S."/>
        </authorList>
    </citation>
    <scope>NUCLEOTIDE SEQUENCE [LARGE SCALE GENOMIC DNA]</scope>
    <source>
        <strain evidence="3">DSM 22618</strain>
    </source>
</reference>
<feature type="chain" id="PRO_5010991250" description="PsiF repeat-containing protein" evidence="1">
    <location>
        <begin position="22"/>
        <end position="78"/>
    </location>
</feature>
<protein>
    <recommendedName>
        <fullName evidence="4">PsiF repeat-containing protein</fullName>
    </recommendedName>
</protein>
<keyword evidence="1" id="KW-0732">Signal</keyword>
<accession>A0A1Y6CEK0</accession>
<proteinExistence type="predicted"/>
<feature type="signal peptide" evidence="1">
    <location>
        <begin position="1"/>
        <end position="21"/>
    </location>
</feature>
<sequence>MIRYVSAALVSAALLAGPALAASPAQPQQEQGKPATSLQQATEIYISTKLDCDNMSQYRKDLCLRDAEEKYQQAKQAG</sequence>
<dbReference type="RefSeq" id="WP_008955462.1">
    <property type="nucleotide sequence ID" value="NZ_FXAG01000027.1"/>
</dbReference>
<evidence type="ECO:0000313" key="2">
    <source>
        <dbReference type="EMBL" id="SMF51538.1"/>
    </source>
</evidence>
<dbReference type="AlphaFoldDB" id="A0A1Y6CEK0"/>
<name>A0A1Y6CEK0_9NEIS</name>
<dbReference type="EMBL" id="FXAG01000027">
    <property type="protein sequence ID" value="SMF51538.1"/>
    <property type="molecule type" value="Genomic_DNA"/>
</dbReference>
<gene>
    <name evidence="2" type="ORF">SAMN02745746_03708</name>
</gene>
<evidence type="ECO:0000256" key="1">
    <source>
        <dbReference type="SAM" id="SignalP"/>
    </source>
</evidence>
<organism evidence="2 3">
    <name type="scientific">Pseudogulbenkiania subflava DSM 22618</name>
    <dbReference type="NCBI Taxonomy" id="1123014"/>
    <lineage>
        <taxon>Bacteria</taxon>
        <taxon>Pseudomonadati</taxon>
        <taxon>Pseudomonadota</taxon>
        <taxon>Betaproteobacteria</taxon>
        <taxon>Neisseriales</taxon>
        <taxon>Chromobacteriaceae</taxon>
        <taxon>Pseudogulbenkiania</taxon>
    </lineage>
</organism>
<keyword evidence="3" id="KW-1185">Reference proteome</keyword>
<evidence type="ECO:0000313" key="3">
    <source>
        <dbReference type="Proteomes" id="UP000192920"/>
    </source>
</evidence>